<dbReference type="Gene3D" id="3.30.470.30">
    <property type="entry name" value="DNA ligase/mRNA capping enzyme"/>
    <property type="match status" value="1"/>
</dbReference>
<keyword evidence="8" id="KW-1185">Reference proteome</keyword>
<dbReference type="Gene3D" id="2.40.50.140">
    <property type="entry name" value="Nucleic acid-binding proteins"/>
    <property type="match status" value="1"/>
</dbReference>
<dbReference type="STRING" id="461836.A0A0L0DTR3"/>
<keyword evidence="3" id="KW-0235">DNA replication</keyword>
<dbReference type="GO" id="GO:0006260">
    <property type="term" value="P:DNA replication"/>
    <property type="evidence" value="ECO:0007669"/>
    <property type="project" value="UniProtKB-KW"/>
</dbReference>
<evidence type="ECO:0000313" key="8">
    <source>
        <dbReference type="Proteomes" id="UP000054408"/>
    </source>
</evidence>
<dbReference type="RefSeq" id="XP_013753465.1">
    <property type="nucleotide sequence ID" value="XM_013898011.1"/>
</dbReference>
<evidence type="ECO:0000256" key="5">
    <source>
        <dbReference type="ARBA" id="ARBA00023204"/>
    </source>
</evidence>
<gene>
    <name evidence="7" type="ORF">AMSG_10521</name>
</gene>
<feature type="domain" description="ATP-dependent DNA ligase family profile" evidence="6">
    <location>
        <begin position="84"/>
        <end position="292"/>
    </location>
</feature>
<dbReference type="PANTHER" id="PTHR47810">
    <property type="entry name" value="DNA LIGASE"/>
    <property type="match status" value="1"/>
</dbReference>
<reference evidence="7 8" key="1">
    <citation type="submission" date="2010-05" db="EMBL/GenBank/DDBJ databases">
        <title>The Genome Sequence of Thecamonas trahens ATCC 50062.</title>
        <authorList>
            <consortium name="The Broad Institute Genome Sequencing Platform"/>
            <person name="Russ C."/>
            <person name="Cuomo C."/>
            <person name="Shea T."/>
            <person name="Young S.K."/>
            <person name="Zeng Q."/>
            <person name="Koehrsen M."/>
            <person name="Haas B."/>
            <person name="Borodovsky M."/>
            <person name="Guigo R."/>
            <person name="Alvarado L."/>
            <person name="Berlin A."/>
            <person name="Bochicchio J."/>
            <person name="Borenstein D."/>
            <person name="Chapman S."/>
            <person name="Chen Z."/>
            <person name="Freedman E."/>
            <person name="Gellesch M."/>
            <person name="Goldberg J."/>
            <person name="Griggs A."/>
            <person name="Gujja S."/>
            <person name="Heilman E."/>
            <person name="Heiman D."/>
            <person name="Hepburn T."/>
            <person name="Howarth C."/>
            <person name="Jen D."/>
            <person name="Larson L."/>
            <person name="Mehta T."/>
            <person name="Park D."/>
            <person name="Pearson M."/>
            <person name="Roberts A."/>
            <person name="Saif S."/>
            <person name="Shenoy N."/>
            <person name="Sisk P."/>
            <person name="Stolte C."/>
            <person name="Sykes S."/>
            <person name="Thomson T."/>
            <person name="Walk T."/>
            <person name="White J."/>
            <person name="Yandava C."/>
            <person name="Burger G."/>
            <person name="Gray M.W."/>
            <person name="Holland P.W.H."/>
            <person name="King N."/>
            <person name="Lang F.B.F."/>
            <person name="Roger A.J."/>
            <person name="Ruiz-Trillo I."/>
            <person name="Lander E."/>
            <person name="Nusbaum C."/>
        </authorList>
    </citation>
    <scope>NUCLEOTIDE SEQUENCE [LARGE SCALE GENOMIC DNA]</scope>
    <source>
        <strain evidence="7 8">ATCC 50062</strain>
    </source>
</reference>
<comment type="cofactor">
    <cofactor evidence="1">
        <name>a divalent metal cation</name>
        <dbReference type="ChEBI" id="CHEBI:60240"/>
    </cofactor>
</comment>
<dbReference type="SUPFAM" id="SSF50249">
    <property type="entry name" value="Nucleic acid-binding proteins"/>
    <property type="match status" value="1"/>
</dbReference>
<evidence type="ECO:0000256" key="1">
    <source>
        <dbReference type="ARBA" id="ARBA00001968"/>
    </source>
</evidence>
<protein>
    <submittedName>
        <fullName evidence="7">ATP dependent DNA ligase</fullName>
    </submittedName>
</protein>
<evidence type="ECO:0000256" key="4">
    <source>
        <dbReference type="ARBA" id="ARBA00022763"/>
    </source>
</evidence>
<dbReference type="GeneID" id="25568729"/>
<evidence type="ECO:0000256" key="3">
    <source>
        <dbReference type="ARBA" id="ARBA00022705"/>
    </source>
</evidence>
<sequence>MARRTESVREVASGKNIGRANATTPLEQAIKEAMAAERKKRRAGYVPRLADLDQIEADAPAHPGLHPACAVEPMLLGSYKWPWMAKQVKEPWLVQPKLDGVRAVAIAQEPGTERPVRLFTRSGLELHIPPLAESLAALMLQPHHRRWGFVDGELYAHGRPLESISGAVRKLLKPETATADVDALAHAGVAFHIFDGAREPTRTAMDAPFASRAADLDTVFASIESAASPWLARVPIIASLALADKSQAEAEAELRAIAGDLVSSGGFEGAVLRAAGSAYEPGKRSHAALKYKFWEEDEFEIVGTKSGQGREAGCVIWAVRDAHTGAVFDVRPRGSLDSRRLENPDAYIGALLTVRHYGRTQDDGLPRFAVGIGLRQLK</sequence>
<dbReference type="PANTHER" id="PTHR47810:SF1">
    <property type="entry name" value="DNA LIGASE B"/>
    <property type="match status" value="1"/>
</dbReference>
<dbReference type="InterPro" id="IPR016059">
    <property type="entry name" value="DNA_ligase_ATP-dep_CS"/>
</dbReference>
<evidence type="ECO:0000256" key="2">
    <source>
        <dbReference type="ARBA" id="ARBA00022598"/>
    </source>
</evidence>
<dbReference type="Proteomes" id="UP000054408">
    <property type="component" value="Unassembled WGS sequence"/>
</dbReference>
<dbReference type="AlphaFoldDB" id="A0A0L0DTR3"/>
<proteinExistence type="predicted"/>
<evidence type="ECO:0000313" key="7">
    <source>
        <dbReference type="EMBL" id="KNC54868.1"/>
    </source>
</evidence>
<keyword evidence="4" id="KW-0227">DNA damage</keyword>
<dbReference type="Pfam" id="PF01068">
    <property type="entry name" value="DNA_ligase_A_M"/>
    <property type="match status" value="1"/>
</dbReference>
<dbReference type="GO" id="GO:0006310">
    <property type="term" value="P:DNA recombination"/>
    <property type="evidence" value="ECO:0007669"/>
    <property type="project" value="InterPro"/>
</dbReference>
<name>A0A0L0DTR3_THETB</name>
<dbReference type="PROSITE" id="PS00333">
    <property type="entry name" value="DNA_LIGASE_A2"/>
    <property type="match status" value="1"/>
</dbReference>
<dbReference type="SUPFAM" id="SSF56091">
    <property type="entry name" value="DNA ligase/mRNA capping enzyme, catalytic domain"/>
    <property type="match status" value="1"/>
</dbReference>
<dbReference type="EMBL" id="GL349492">
    <property type="protein sequence ID" value="KNC54868.1"/>
    <property type="molecule type" value="Genomic_DNA"/>
</dbReference>
<keyword evidence="5" id="KW-0234">DNA repair</keyword>
<dbReference type="GO" id="GO:0003910">
    <property type="term" value="F:DNA ligase (ATP) activity"/>
    <property type="evidence" value="ECO:0007669"/>
    <property type="project" value="InterPro"/>
</dbReference>
<keyword evidence="2 7" id="KW-0436">Ligase</keyword>
<dbReference type="InterPro" id="IPR012310">
    <property type="entry name" value="DNA_ligase_ATP-dep_cent"/>
</dbReference>
<dbReference type="GO" id="GO:0006281">
    <property type="term" value="P:DNA repair"/>
    <property type="evidence" value="ECO:0007669"/>
    <property type="project" value="UniProtKB-KW"/>
</dbReference>
<evidence type="ECO:0000259" key="6">
    <source>
        <dbReference type="Pfam" id="PF01068"/>
    </source>
</evidence>
<dbReference type="GO" id="GO:0005524">
    <property type="term" value="F:ATP binding"/>
    <property type="evidence" value="ECO:0007669"/>
    <property type="project" value="InterPro"/>
</dbReference>
<organism evidence="7 8">
    <name type="scientific">Thecamonas trahens ATCC 50062</name>
    <dbReference type="NCBI Taxonomy" id="461836"/>
    <lineage>
        <taxon>Eukaryota</taxon>
        <taxon>Apusozoa</taxon>
        <taxon>Apusomonadida</taxon>
        <taxon>Apusomonadidae</taxon>
        <taxon>Thecamonas</taxon>
    </lineage>
</organism>
<dbReference type="InterPro" id="IPR012340">
    <property type="entry name" value="NA-bd_OB-fold"/>
</dbReference>
<dbReference type="InterPro" id="IPR050326">
    <property type="entry name" value="NAD_dep_DNA_ligaseB"/>
</dbReference>
<accession>A0A0L0DTR3</accession>